<comment type="catalytic activity">
    <reaction evidence="9">
        <text>Zn(2+)(in) + ATP + H2O = Zn(2+)(out) + ADP + phosphate + H(+)</text>
        <dbReference type="Rhea" id="RHEA:20621"/>
        <dbReference type="ChEBI" id="CHEBI:15377"/>
        <dbReference type="ChEBI" id="CHEBI:15378"/>
        <dbReference type="ChEBI" id="CHEBI:29105"/>
        <dbReference type="ChEBI" id="CHEBI:30616"/>
        <dbReference type="ChEBI" id="CHEBI:43474"/>
        <dbReference type="ChEBI" id="CHEBI:456216"/>
        <dbReference type="EC" id="7.2.2.12"/>
    </reaction>
</comment>
<comment type="caution">
    <text evidence="12">The sequence shown here is derived from an EMBL/GenBank/DDBJ whole genome shotgun (WGS) entry which is preliminary data.</text>
</comment>
<evidence type="ECO:0000256" key="9">
    <source>
        <dbReference type="ARBA" id="ARBA00047308"/>
    </source>
</evidence>
<dbReference type="Proteomes" id="UP000741360">
    <property type="component" value="Unassembled WGS sequence"/>
</dbReference>
<evidence type="ECO:0000256" key="4">
    <source>
        <dbReference type="ARBA" id="ARBA00022723"/>
    </source>
</evidence>
<keyword evidence="10" id="KW-0067">ATP-binding</keyword>
<dbReference type="PROSITE" id="PS00154">
    <property type="entry name" value="ATPASE_E1_E2"/>
    <property type="match status" value="1"/>
</dbReference>
<dbReference type="NCBIfam" id="TIGR01494">
    <property type="entry name" value="ATPase_P-type"/>
    <property type="match status" value="1"/>
</dbReference>
<evidence type="ECO:0000256" key="10">
    <source>
        <dbReference type="RuleBase" id="RU362081"/>
    </source>
</evidence>
<dbReference type="Pfam" id="PF00122">
    <property type="entry name" value="E1-E2_ATPase"/>
    <property type="match status" value="1"/>
</dbReference>
<evidence type="ECO:0000256" key="6">
    <source>
        <dbReference type="ARBA" id="ARBA00022989"/>
    </source>
</evidence>
<dbReference type="SUPFAM" id="SSF81653">
    <property type="entry name" value="Calcium ATPase, transduction domain A"/>
    <property type="match status" value="1"/>
</dbReference>
<dbReference type="InterPro" id="IPR027256">
    <property type="entry name" value="P-typ_ATPase_IB"/>
</dbReference>
<dbReference type="GO" id="GO:0005524">
    <property type="term" value="F:ATP binding"/>
    <property type="evidence" value="ECO:0007669"/>
    <property type="project" value="UniProtKB-UniRule"/>
</dbReference>
<dbReference type="PANTHER" id="PTHR48085">
    <property type="entry name" value="CADMIUM/ZINC-TRANSPORTING ATPASE HMA2-RELATED"/>
    <property type="match status" value="1"/>
</dbReference>
<feature type="domain" description="P-type ATPase A" evidence="11">
    <location>
        <begin position="130"/>
        <end position="231"/>
    </location>
</feature>
<keyword evidence="7 10" id="KW-0472">Membrane</keyword>
<dbReference type="NCBIfam" id="TIGR01525">
    <property type="entry name" value="ATPase-IB_hvy"/>
    <property type="match status" value="1"/>
</dbReference>
<dbReference type="GO" id="GO:0046872">
    <property type="term" value="F:metal ion binding"/>
    <property type="evidence" value="ECO:0007669"/>
    <property type="project" value="UniProtKB-KW"/>
</dbReference>
<feature type="transmembrane region" description="Helical" evidence="10">
    <location>
        <begin position="247"/>
        <end position="265"/>
    </location>
</feature>
<feature type="transmembrane region" description="Helical" evidence="10">
    <location>
        <begin position="24"/>
        <end position="41"/>
    </location>
</feature>
<dbReference type="SUPFAM" id="SSF56784">
    <property type="entry name" value="HAD-like"/>
    <property type="match status" value="1"/>
</dbReference>
<dbReference type="SFLD" id="SFLDF00027">
    <property type="entry name" value="p-type_atpase"/>
    <property type="match status" value="1"/>
</dbReference>
<gene>
    <name evidence="12" type="primary">cadA</name>
    <name evidence="12" type="ORF">HYY65_10890</name>
</gene>
<dbReference type="InterPro" id="IPR001757">
    <property type="entry name" value="P_typ_ATPase"/>
</dbReference>
<dbReference type="SUPFAM" id="SSF81665">
    <property type="entry name" value="Calcium ATPase, transmembrane domain M"/>
    <property type="match status" value="1"/>
</dbReference>
<dbReference type="InterPro" id="IPR018303">
    <property type="entry name" value="ATPase_P-typ_P_site"/>
</dbReference>
<keyword evidence="10" id="KW-0547">Nucleotide-binding</keyword>
<feature type="transmembrane region" description="Helical" evidence="10">
    <location>
        <begin position="586"/>
        <end position="606"/>
    </location>
</feature>
<comment type="similarity">
    <text evidence="2 10">Belongs to the cation transport ATPase (P-type) (TC 3.A.3) family. Type IB subfamily.</text>
</comment>
<dbReference type="AlphaFoldDB" id="A0A932GR40"/>
<dbReference type="InterPro" id="IPR036412">
    <property type="entry name" value="HAD-like_sf"/>
</dbReference>
<organism evidence="12 13">
    <name type="scientific">Tectimicrobiota bacterium</name>
    <dbReference type="NCBI Taxonomy" id="2528274"/>
    <lineage>
        <taxon>Bacteria</taxon>
        <taxon>Pseudomonadati</taxon>
        <taxon>Nitrospinota/Tectimicrobiota group</taxon>
        <taxon>Candidatus Tectimicrobiota</taxon>
    </lineage>
</organism>
<dbReference type="Pfam" id="PF00702">
    <property type="entry name" value="Hydrolase"/>
    <property type="match status" value="1"/>
</dbReference>
<feature type="transmembrane region" description="Helical" evidence="10">
    <location>
        <begin position="47"/>
        <end position="66"/>
    </location>
</feature>
<evidence type="ECO:0000313" key="13">
    <source>
        <dbReference type="Proteomes" id="UP000741360"/>
    </source>
</evidence>
<keyword evidence="5" id="KW-1278">Translocase</keyword>
<keyword evidence="10" id="KW-1003">Cell membrane</keyword>
<dbReference type="GO" id="GO:0016887">
    <property type="term" value="F:ATP hydrolysis activity"/>
    <property type="evidence" value="ECO:0007669"/>
    <property type="project" value="InterPro"/>
</dbReference>
<dbReference type="InterPro" id="IPR023299">
    <property type="entry name" value="ATPase_P-typ_cyto_dom_N"/>
</dbReference>
<dbReference type="FunFam" id="2.70.150.10:FF:000002">
    <property type="entry name" value="Copper-transporting ATPase 1, putative"/>
    <property type="match status" value="1"/>
</dbReference>
<dbReference type="Gene3D" id="2.70.150.10">
    <property type="entry name" value="Calcium-transporting ATPase, cytoplasmic transduction domain A"/>
    <property type="match status" value="1"/>
</dbReference>
<sequence length="638" mass="67420">MSGNGCCAEGASCSTSAHELRREVRLTAACGLLGLFAFFLSRSSLPPQAGIAFYALAIGLGLRPIAAKGFSALRQRRLDINFLMSLAVVGAAAIGEWLEATSIVFLFLLAELLESLSLGKARNAIQSLVELAPHRALVRKNGGEILLPVEEVAPGDRIIVKPAERIALDGIVREGISTVNQSPITGESMPVEKHPGDPVYAGTINQEGALEVEVTAPARETVLARVIRMVEEAQLRKPSAQKFVDRFAHYYTPAVVVAAVLIATLPPLLTGAPFSSWFYRALVLLVISCPCALVISTPVTILSGLAGAARRGVLIKGGNFLEAIGSIQVIAFDKTGTLTLGQPRVSRVLPLNSHSPAQVLQIAASLGARSEHHLAGSVVSHAVKEGIPLLSAEQIQAIPGRGLQGQVENGSFFMGNHRFLEEKGQCNPDLEKILQISERRGETAVFLGNQDQVMGMITFVDTPRPEARTALHQIKDCGLEVVMLTGDNRGAAEAMASQLGIDRVYHELLPENKVQVVQKLTAGGKKVAMVGDGINDAPALGASAVGIAMGGAGTHAALETADIVLMGDDLSQLPLTIRTGRRAVNIIKTNIALALLIKAVFLFLAIPGLASLWMALAADMGGSLLVTANGLRLLRTRT</sequence>
<dbReference type="InterPro" id="IPR023298">
    <property type="entry name" value="ATPase_P-typ_TM_dom_sf"/>
</dbReference>
<evidence type="ECO:0000256" key="3">
    <source>
        <dbReference type="ARBA" id="ARBA00022692"/>
    </source>
</evidence>
<proteinExistence type="inferred from homology"/>
<dbReference type="Gene3D" id="3.40.1110.10">
    <property type="entry name" value="Calcium-transporting ATPase, cytoplasmic domain N"/>
    <property type="match status" value="1"/>
</dbReference>
<dbReference type="Gene3D" id="3.40.50.1000">
    <property type="entry name" value="HAD superfamily/HAD-like"/>
    <property type="match status" value="1"/>
</dbReference>
<evidence type="ECO:0000256" key="8">
    <source>
        <dbReference type="ARBA" id="ARBA00039097"/>
    </source>
</evidence>
<keyword evidence="6 10" id="KW-1133">Transmembrane helix</keyword>
<dbReference type="GO" id="GO:0005886">
    <property type="term" value="C:plasma membrane"/>
    <property type="evidence" value="ECO:0007669"/>
    <property type="project" value="UniProtKB-SubCell"/>
</dbReference>
<dbReference type="EMBL" id="JACPSX010000208">
    <property type="protein sequence ID" value="MBI3015543.1"/>
    <property type="molecule type" value="Genomic_DNA"/>
</dbReference>
<keyword evidence="3 10" id="KW-0812">Transmembrane</keyword>
<name>A0A932GR40_UNCTE</name>
<evidence type="ECO:0000256" key="7">
    <source>
        <dbReference type="ARBA" id="ARBA00023136"/>
    </source>
</evidence>
<keyword evidence="4 10" id="KW-0479">Metal-binding</keyword>
<comment type="subcellular location">
    <subcellularLocation>
        <location evidence="10">Cell membrane</location>
    </subcellularLocation>
    <subcellularLocation>
        <location evidence="1">Membrane</location>
    </subcellularLocation>
</comment>
<dbReference type="PRINTS" id="PR00941">
    <property type="entry name" value="CDATPASE"/>
</dbReference>
<evidence type="ECO:0000259" key="11">
    <source>
        <dbReference type="Pfam" id="PF00122"/>
    </source>
</evidence>
<evidence type="ECO:0000256" key="5">
    <source>
        <dbReference type="ARBA" id="ARBA00022967"/>
    </source>
</evidence>
<dbReference type="InterPro" id="IPR008250">
    <property type="entry name" value="ATPase_P-typ_transduc_dom_A_sf"/>
</dbReference>
<dbReference type="PRINTS" id="PR00119">
    <property type="entry name" value="CATATPASE"/>
</dbReference>
<accession>A0A932GR40</accession>
<dbReference type="InterPro" id="IPR059000">
    <property type="entry name" value="ATPase_P-type_domA"/>
</dbReference>
<evidence type="ECO:0000256" key="1">
    <source>
        <dbReference type="ARBA" id="ARBA00004370"/>
    </source>
</evidence>
<reference evidence="12" key="1">
    <citation type="submission" date="2020-07" db="EMBL/GenBank/DDBJ databases">
        <title>Huge and variable diversity of episymbiotic CPR bacteria and DPANN archaea in groundwater ecosystems.</title>
        <authorList>
            <person name="He C.Y."/>
            <person name="Keren R."/>
            <person name="Whittaker M."/>
            <person name="Farag I.F."/>
            <person name="Doudna J."/>
            <person name="Cate J.H.D."/>
            <person name="Banfield J.F."/>
        </authorList>
    </citation>
    <scope>NUCLEOTIDE SEQUENCE</scope>
    <source>
        <strain evidence="12">NC_groundwater_717_Ag_S-0.2um_59_8</strain>
    </source>
</reference>
<dbReference type="SFLD" id="SFLDG00002">
    <property type="entry name" value="C1.7:_P-type_atpase_like"/>
    <property type="match status" value="1"/>
</dbReference>
<evidence type="ECO:0000313" key="12">
    <source>
        <dbReference type="EMBL" id="MBI3015543.1"/>
    </source>
</evidence>
<protein>
    <recommendedName>
        <fullName evidence="8">P-type Zn(2+) transporter</fullName>
        <ecNumber evidence="8">7.2.2.12</ecNumber>
    </recommendedName>
</protein>
<feature type="transmembrane region" description="Helical" evidence="10">
    <location>
        <begin position="277"/>
        <end position="306"/>
    </location>
</feature>
<evidence type="ECO:0000256" key="2">
    <source>
        <dbReference type="ARBA" id="ARBA00006024"/>
    </source>
</evidence>
<dbReference type="PANTHER" id="PTHR48085:SF5">
    <property type="entry name" value="CADMIUM_ZINC-TRANSPORTING ATPASE HMA4-RELATED"/>
    <property type="match status" value="1"/>
</dbReference>
<dbReference type="InterPro" id="IPR023214">
    <property type="entry name" value="HAD_sf"/>
</dbReference>
<dbReference type="InterPro" id="IPR051014">
    <property type="entry name" value="Cation_Transport_ATPase_IB"/>
</dbReference>
<dbReference type="InterPro" id="IPR044492">
    <property type="entry name" value="P_typ_ATPase_HD_dom"/>
</dbReference>
<dbReference type="NCBIfam" id="TIGR01512">
    <property type="entry name" value="ATPase-IB2_Cd"/>
    <property type="match status" value="1"/>
</dbReference>
<dbReference type="GO" id="GO:0016463">
    <property type="term" value="F:P-type zinc transporter activity"/>
    <property type="evidence" value="ECO:0007669"/>
    <property type="project" value="UniProtKB-EC"/>
</dbReference>
<dbReference type="SFLD" id="SFLDS00003">
    <property type="entry name" value="Haloacid_Dehalogenase"/>
    <property type="match status" value="1"/>
</dbReference>
<dbReference type="GO" id="GO:0015086">
    <property type="term" value="F:cadmium ion transmembrane transporter activity"/>
    <property type="evidence" value="ECO:0007669"/>
    <property type="project" value="TreeGrafter"/>
</dbReference>
<dbReference type="EC" id="7.2.2.12" evidence="8"/>